<comment type="caution">
    <text evidence="8">Lacks conserved residue(s) required for the propagation of feature annotation.</text>
</comment>
<dbReference type="PROSITE" id="PS01186">
    <property type="entry name" value="EGF_2"/>
    <property type="match status" value="2"/>
</dbReference>
<keyword evidence="5 9" id="KW-1133">Transmembrane helix</keyword>
<keyword evidence="7 8" id="KW-1015">Disulfide bond</keyword>
<feature type="transmembrane region" description="Helical" evidence="9">
    <location>
        <begin position="1500"/>
        <end position="1521"/>
    </location>
</feature>
<feature type="domain" description="G-protein coupled receptors family 1 profile" evidence="12">
    <location>
        <begin position="1258"/>
        <end position="1519"/>
    </location>
</feature>
<dbReference type="InterPro" id="IPR002172">
    <property type="entry name" value="LDrepeatLR_classA_rpt"/>
</dbReference>
<proteinExistence type="predicted"/>
<keyword evidence="2 8" id="KW-0245">EGF-like domain</keyword>
<dbReference type="OrthoDB" id="382013at2759"/>
<dbReference type="InterPro" id="IPR000742">
    <property type="entry name" value="EGF"/>
</dbReference>
<comment type="subcellular location">
    <subcellularLocation>
        <location evidence="1">Membrane</location>
    </subcellularLocation>
</comment>
<dbReference type="InterPro" id="IPR051022">
    <property type="entry name" value="Notch_Cell-Fate_Det"/>
</dbReference>
<evidence type="ECO:0000313" key="13">
    <source>
        <dbReference type="EMBL" id="CAF1261275.1"/>
    </source>
</evidence>
<dbReference type="SMART" id="SM00181">
    <property type="entry name" value="EGF"/>
    <property type="match status" value="4"/>
</dbReference>
<dbReference type="EMBL" id="CAJNOJ010000279">
    <property type="protein sequence ID" value="CAF1364429.1"/>
    <property type="molecule type" value="Genomic_DNA"/>
</dbReference>
<evidence type="ECO:0000256" key="6">
    <source>
        <dbReference type="ARBA" id="ARBA00023136"/>
    </source>
</evidence>
<evidence type="ECO:0000256" key="10">
    <source>
        <dbReference type="SAM" id="SignalP"/>
    </source>
</evidence>
<dbReference type="Pfam" id="PF00008">
    <property type="entry name" value="EGF"/>
    <property type="match status" value="1"/>
</dbReference>
<dbReference type="SUPFAM" id="SSF81321">
    <property type="entry name" value="Family A G protein-coupled receptor-like"/>
    <property type="match status" value="1"/>
</dbReference>
<feature type="disulfide bond" evidence="8">
    <location>
        <begin position="916"/>
        <end position="926"/>
    </location>
</feature>
<dbReference type="Proteomes" id="UP000663852">
    <property type="component" value="Unassembled WGS sequence"/>
</dbReference>
<feature type="signal peptide" evidence="10">
    <location>
        <begin position="1"/>
        <end position="20"/>
    </location>
</feature>
<dbReference type="PROSITE" id="PS50068">
    <property type="entry name" value="LDLRA_2"/>
    <property type="match status" value="1"/>
</dbReference>
<name>A0A815AU51_ADIRI</name>
<dbReference type="Gene3D" id="1.20.1070.10">
    <property type="entry name" value="Rhodopsin 7-helix transmembrane proteins"/>
    <property type="match status" value="1"/>
</dbReference>
<evidence type="ECO:0000256" key="8">
    <source>
        <dbReference type="PROSITE-ProRule" id="PRU00076"/>
    </source>
</evidence>
<dbReference type="Proteomes" id="UP000663828">
    <property type="component" value="Unassembled WGS sequence"/>
</dbReference>
<dbReference type="CDD" id="cd00054">
    <property type="entry name" value="EGF_CA"/>
    <property type="match status" value="1"/>
</dbReference>
<dbReference type="PROSITE" id="PS50262">
    <property type="entry name" value="G_PROTEIN_RECEP_F1_2"/>
    <property type="match status" value="1"/>
</dbReference>
<sequence>MVLIRKALYLTLFYLTLIRSQFHLEITDYTRDSVGWEHDCFYLLVDTGYFNEPLQIIPYCLSEWPTKWDIQENSAVQKYTFATLSNLSITSEQLYDWSAPIDLIEHYQFYLNHKNTSYLSERVVYNCTLPRFGPQCQYSFEGFESSDFSLKDIIERYYSVEYAPTTLTCYMHLKCDRGLPEMCLDWTEICDGQVDCLNDAVDEKYCGQLELNQCDANEYRCKTGQCIPDIFRQDSFETAYNCLDKVDEYSIYSKTNGKRTMQPIFSNEDIRCERIDRLTILLTSSCEPKRQSIIRDLMVTSKPEFVSDQCWYAYQCYFAIIHQYHRICNILCPNTETCFDIINSTICPDMLFIPNTPLFFGHVYFVYTKQTARNLSLGSPLRRINRPTYICYDDRLCQGFISNKTKIVLNNLTCRSPLDFPVAVNLFAQDWLTRFVLPAFKFFSKCNGIVDICNGSSVYRCANTSKCISYQQIGDGHVDCRQDDDEKQIVIDEICSKDRLNIFYYCTSTNKCIHRKKLYDRECDCGEDENGLCEDKDLILHTIRKRIAFPMTCDGFPDLLPILIDGKNETDETGCDLWACNNTYTRCDNNWNCANGADEVNCQPSLLCMPEHMCIHLEYARDLCFPVKNGSVDILNCLDLDDQKQVCRSNAYLVKFDEDLCVDPPLEECIYLQQAYASEIECNTFYLPNMCRRTSDLTIFHTEYGRFCSPTDYNFSTFAYEQNIQQTRILPIHFALDVVEQPVIDNTLKMEPLKAVQYNQRCHRGLPLIVWIDREKNLTNTTCLCPPSFYGNICQYQNQRVSLSLKFQVYSDSQQTLFSILIFLIDSSEQRTVHSYQQYTFLHARDCEIKFNNYLLYSNQTNDNSKNYSIHIDIYDKNLLNYRGSILIPIQFPFLPVNRIATLLTIPRVNEELIDCFDEYCVHGQCVKYANDTKQTTFCQCHPGWSGQHCSIQYNCTCSNGSICTGITATNRSICLCPIDKFGSRCLLDNSVCKSNPCLNNGQCIPLDQHRIVNQSFYCRCRKGFTGSKCEHPTTKIILSYDKNIVLPQTMTLRIPFIKKTTIVYWAHSFHVAFLELTNKIFHLITVQKTYDASAEIFYTINTTNRCKRFNELVETSIAESHLIRRIKYYHFVCRQHAHLLCFSDIDFFCLCTDFDHQRLANCFEFDQRKQYDCFGRSNCENGAQCVQDRSTCPKTSMCICPSCYYGTRCQFSSDGFGLTLDGILGYHIQPHISIYRQSLIVNISLAFTSIITIAGMINGILMIVTFKSKKLRQNGCGMYLLYTSIGNIVTIVFFALKFFILFIAQRTYLTNQLFLRCQCVSIDFLLRSSIQITQWLQACVAIERVIVALEGVKFNQAKSKQIATYVTPFVVIFGTLTTLHDPFHRRLIDEDDNDEERKRIWCIVVYPPTVKFLNSFLNIFHSFVPFIINILTTIIIIVKTAQRRVDLAPDQQYFRLVIAQIRAHRHLFTSSVILVVLALPHLIISFVSGCMKSVNDSELLLTGYFISFIPSILTSVIFIVPSKAYKEEFWQSMKQYRTRLQALLF</sequence>
<feature type="disulfide bond" evidence="8">
    <location>
        <begin position="1021"/>
        <end position="1030"/>
    </location>
</feature>
<feature type="chain" id="PRO_5036226915" evidence="10">
    <location>
        <begin position="21"/>
        <end position="1546"/>
    </location>
</feature>
<feature type="disulfide bond" evidence="8">
    <location>
        <begin position="941"/>
        <end position="950"/>
    </location>
</feature>
<comment type="caution">
    <text evidence="13">The sequence shown here is derived from an EMBL/GenBank/DDBJ whole genome shotgun (WGS) entry which is preliminary data.</text>
</comment>
<evidence type="ECO:0000256" key="1">
    <source>
        <dbReference type="ARBA" id="ARBA00004370"/>
    </source>
</evidence>
<keyword evidence="6 9" id="KW-0472">Membrane</keyword>
<evidence type="ECO:0000256" key="4">
    <source>
        <dbReference type="ARBA" id="ARBA00022737"/>
    </source>
</evidence>
<evidence type="ECO:0000256" key="5">
    <source>
        <dbReference type="ARBA" id="ARBA00022989"/>
    </source>
</evidence>
<dbReference type="PROSITE" id="PS00022">
    <property type="entry name" value="EGF_1"/>
    <property type="match status" value="4"/>
</dbReference>
<feature type="transmembrane region" description="Helical" evidence="9">
    <location>
        <begin position="1240"/>
        <end position="1267"/>
    </location>
</feature>
<feature type="transmembrane region" description="Helical" evidence="9">
    <location>
        <begin position="1279"/>
        <end position="1305"/>
    </location>
</feature>
<feature type="domain" description="EGF-like" evidence="11">
    <location>
        <begin position="912"/>
        <end position="951"/>
    </location>
</feature>
<keyword evidence="3 9" id="KW-0812">Transmembrane</keyword>
<feature type="domain" description="EGF-like" evidence="11">
    <location>
        <begin position="989"/>
        <end position="1031"/>
    </location>
</feature>
<dbReference type="PANTHER" id="PTHR24049">
    <property type="entry name" value="CRUMBS FAMILY MEMBER"/>
    <property type="match status" value="1"/>
</dbReference>
<evidence type="ECO:0000259" key="11">
    <source>
        <dbReference type="PROSITE" id="PS50026"/>
    </source>
</evidence>
<protein>
    <submittedName>
        <fullName evidence="13">Uncharacterized protein</fullName>
    </submittedName>
</protein>
<dbReference type="Gene3D" id="2.10.25.10">
    <property type="entry name" value="Laminin"/>
    <property type="match status" value="2"/>
</dbReference>
<dbReference type="SMART" id="SM00192">
    <property type="entry name" value="LDLa"/>
    <property type="match status" value="4"/>
</dbReference>
<keyword evidence="15" id="KW-1185">Reference proteome</keyword>
<evidence type="ECO:0000313" key="14">
    <source>
        <dbReference type="EMBL" id="CAF1364429.1"/>
    </source>
</evidence>
<evidence type="ECO:0000256" key="2">
    <source>
        <dbReference type="ARBA" id="ARBA00022536"/>
    </source>
</evidence>
<accession>A0A815AU51</accession>
<dbReference type="InterPro" id="IPR017452">
    <property type="entry name" value="GPCR_Rhodpsn_7TM"/>
</dbReference>
<reference evidence="13" key="1">
    <citation type="submission" date="2021-02" db="EMBL/GenBank/DDBJ databases">
        <authorList>
            <person name="Nowell W R."/>
        </authorList>
    </citation>
    <scope>NUCLEOTIDE SEQUENCE</scope>
</reference>
<dbReference type="PROSITE" id="PS50026">
    <property type="entry name" value="EGF_3"/>
    <property type="match status" value="2"/>
</dbReference>
<organism evidence="13 15">
    <name type="scientific">Adineta ricciae</name>
    <name type="common">Rotifer</name>
    <dbReference type="NCBI Taxonomy" id="249248"/>
    <lineage>
        <taxon>Eukaryota</taxon>
        <taxon>Metazoa</taxon>
        <taxon>Spiralia</taxon>
        <taxon>Gnathifera</taxon>
        <taxon>Rotifera</taxon>
        <taxon>Eurotatoria</taxon>
        <taxon>Bdelloidea</taxon>
        <taxon>Adinetida</taxon>
        <taxon>Adinetidae</taxon>
        <taxon>Adineta</taxon>
    </lineage>
</organism>
<dbReference type="GO" id="GO:0016020">
    <property type="term" value="C:membrane"/>
    <property type="evidence" value="ECO:0007669"/>
    <property type="project" value="UniProtKB-SubCell"/>
</dbReference>
<keyword evidence="10" id="KW-0732">Signal</keyword>
<feature type="transmembrane region" description="Helical" evidence="9">
    <location>
        <begin position="1417"/>
        <end position="1439"/>
    </location>
</feature>
<gene>
    <name evidence="14" type="ORF">EDS130_LOCUS34012</name>
    <name evidence="13" type="ORF">XAT740_LOCUS26792</name>
</gene>
<evidence type="ECO:0000259" key="12">
    <source>
        <dbReference type="PROSITE" id="PS50262"/>
    </source>
</evidence>
<evidence type="ECO:0000256" key="7">
    <source>
        <dbReference type="ARBA" id="ARBA00023157"/>
    </source>
</evidence>
<evidence type="ECO:0000313" key="15">
    <source>
        <dbReference type="Proteomes" id="UP000663828"/>
    </source>
</evidence>
<dbReference type="EMBL" id="CAJNOR010002195">
    <property type="protein sequence ID" value="CAF1261275.1"/>
    <property type="molecule type" value="Genomic_DNA"/>
</dbReference>
<dbReference type="SUPFAM" id="SSF57196">
    <property type="entry name" value="EGF/Laminin"/>
    <property type="match status" value="1"/>
</dbReference>
<evidence type="ECO:0000256" key="3">
    <source>
        <dbReference type="ARBA" id="ARBA00022692"/>
    </source>
</evidence>
<keyword evidence="4" id="KW-0677">Repeat</keyword>
<dbReference type="PRINTS" id="PR00261">
    <property type="entry name" value="LDLRECEPTOR"/>
</dbReference>
<evidence type="ECO:0000256" key="9">
    <source>
        <dbReference type="SAM" id="Phobius"/>
    </source>
</evidence>
<feature type="transmembrane region" description="Helical" evidence="9">
    <location>
        <begin position="1468"/>
        <end position="1488"/>
    </location>
</feature>